<dbReference type="EMBL" id="KK114868">
    <property type="protein sequence ID" value="KFM63553.1"/>
    <property type="molecule type" value="Genomic_DNA"/>
</dbReference>
<sequence length="61" mass="6568">MAKVLSDRIAHAIPVWTVESLLSCNSAQDCGVDSTTFYDSEAGLNAKVGPCRKVAPCQRKQ</sequence>
<protein>
    <submittedName>
        <fullName evidence="1">Uncharacterized protein</fullName>
    </submittedName>
</protein>
<dbReference type="Proteomes" id="UP000054359">
    <property type="component" value="Unassembled WGS sequence"/>
</dbReference>
<evidence type="ECO:0000313" key="1">
    <source>
        <dbReference type="EMBL" id="KFM63553.1"/>
    </source>
</evidence>
<gene>
    <name evidence="1" type="ORF">X975_24453</name>
</gene>
<evidence type="ECO:0000313" key="2">
    <source>
        <dbReference type="Proteomes" id="UP000054359"/>
    </source>
</evidence>
<organism evidence="1 2">
    <name type="scientific">Stegodyphus mimosarum</name>
    <name type="common">African social velvet spider</name>
    <dbReference type="NCBI Taxonomy" id="407821"/>
    <lineage>
        <taxon>Eukaryota</taxon>
        <taxon>Metazoa</taxon>
        <taxon>Ecdysozoa</taxon>
        <taxon>Arthropoda</taxon>
        <taxon>Chelicerata</taxon>
        <taxon>Arachnida</taxon>
        <taxon>Araneae</taxon>
        <taxon>Araneomorphae</taxon>
        <taxon>Entelegynae</taxon>
        <taxon>Eresoidea</taxon>
        <taxon>Eresidae</taxon>
        <taxon>Stegodyphus</taxon>
    </lineage>
</organism>
<name>A0A087TEL4_STEMI</name>
<feature type="non-terminal residue" evidence="1">
    <location>
        <position position="61"/>
    </location>
</feature>
<accession>A0A087TEL4</accession>
<proteinExistence type="predicted"/>
<keyword evidence="2" id="KW-1185">Reference proteome</keyword>
<reference evidence="1 2" key="1">
    <citation type="submission" date="2013-11" db="EMBL/GenBank/DDBJ databases">
        <title>Genome sequencing of Stegodyphus mimosarum.</title>
        <authorList>
            <person name="Bechsgaard J."/>
        </authorList>
    </citation>
    <scope>NUCLEOTIDE SEQUENCE [LARGE SCALE GENOMIC DNA]</scope>
</reference>
<dbReference type="AlphaFoldDB" id="A0A087TEL4"/>